<dbReference type="AlphaFoldDB" id="A0A0A9BB63"/>
<accession>A0A0A9BB63</accession>
<evidence type="ECO:0000313" key="1">
    <source>
        <dbReference type="EMBL" id="JAD56532.1"/>
    </source>
</evidence>
<sequence>MLTFKVFSCVSYVLVDISHTLIL</sequence>
<protein>
    <submittedName>
        <fullName evidence="1">Uncharacterized protein</fullName>
    </submittedName>
</protein>
<organism evidence="1">
    <name type="scientific">Arundo donax</name>
    <name type="common">Giant reed</name>
    <name type="synonym">Donax arundinaceus</name>
    <dbReference type="NCBI Taxonomy" id="35708"/>
    <lineage>
        <taxon>Eukaryota</taxon>
        <taxon>Viridiplantae</taxon>
        <taxon>Streptophyta</taxon>
        <taxon>Embryophyta</taxon>
        <taxon>Tracheophyta</taxon>
        <taxon>Spermatophyta</taxon>
        <taxon>Magnoliopsida</taxon>
        <taxon>Liliopsida</taxon>
        <taxon>Poales</taxon>
        <taxon>Poaceae</taxon>
        <taxon>PACMAD clade</taxon>
        <taxon>Arundinoideae</taxon>
        <taxon>Arundineae</taxon>
        <taxon>Arundo</taxon>
    </lineage>
</organism>
<dbReference type="EMBL" id="GBRH01241363">
    <property type="protein sequence ID" value="JAD56532.1"/>
    <property type="molecule type" value="Transcribed_RNA"/>
</dbReference>
<proteinExistence type="predicted"/>
<name>A0A0A9BB63_ARUDO</name>
<reference evidence="1" key="1">
    <citation type="submission" date="2014-09" db="EMBL/GenBank/DDBJ databases">
        <authorList>
            <person name="Magalhaes I.L.F."/>
            <person name="Oliveira U."/>
            <person name="Santos F.R."/>
            <person name="Vidigal T.H.D.A."/>
            <person name="Brescovit A.D."/>
            <person name="Santos A.J."/>
        </authorList>
    </citation>
    <scope>NUCLEOTIDE SEQUENCE</scope>
    <source>
        <tissue evidence="1">Shoot tissue taken approximately 20 cm above the soil surface</tissue>
    </source>
</reference>
<reference evidence="1" key="2">
    <citation type="journal article" date="2015" name="Data Brief">
        <title>Shoot transcriptome of the giant reed, Arundo donax.</title>
        <authorList>
            <person name="Barrero R.A."/>
            <person name="Guerrero F.D."/>
            <person name="Moolhuijzen P."/>
            <person name="Goolsby J.A."/>
            <person name="Tidwell J."/>
            <person name="Bellgard S.E."/>
            <person name="Bellgard M.I."/>
        </authorList>
    </citation>
    <scope>NUCLEOTIDE SEQUENCE</scope>
    <source>
        <tissue evidence="1">Shoot tissue taken approximately 20 cm above the soil surface</tissue>
    </source>
</reference>